<dbReference type="EMBL" id="BAABDO010000004">
    <property type="protein sequence ID" value="GAA4129280.1"/>
    <property type="molecule type" value="Genomic_DNA"/>
</dbReference>
<dbReference type="CDD" id="cd16936">
    <property type="entry name" value="HATPase_RsbW-like"/>
    <property type="match status" value="1"/>
</dbReference>
<dbReference type="InterPro" id="IPR036890">
    <property type="entry name" value="HATPase_C_sf"/>
</dbReference>
<feature type="domain" description="Histidine kinase/HSP90-like ATPase" evidence="2">
    <location>
        <begin position="2"/>
        <end position="94"/>
    </location>
</feature>
<dbReference type="PANTHER" id="PTHR35526">
    <property type="entry name" value="ANTI-SIGMA-F FACTOR RSBW-RELATED"/>
    <property type="match status" value="1"/>
</dbReference>
<dbReference type="PANTHER" id="PTHR35526:SF3">
    <property type="entry name" value="ANTI-SIGMA-F FACTOR RSBW"/>
    <property type="match status" value="1"/>
</dbReference>
<dbReference type="Gene3D" id="3.30.565.10">
    <property type="entry name" value="Histidine kinase-like ATPase, C-terminal domain"/>
    <property type="match status" value="1"/>
</dbReference>
<dbReference type="InterPro" id="IPR003594">
    <property type="entry name" value="HATPase_dom"/>
</dbReference>
<dbReference type="Pfam" id="PF13581">
    <property type="entry name" value="HATPase_c_2"/>
    <property type="match status" value="1"/>
</dbReference>
<name>A0ABP7Y1B0_9ACTN</name>
<dbReference type="InterPro" id="IPR050267">
    <property type="entry name" value="Anti-sigma-factor_SerPK"/>
</dbReference>
<dbReference type="SUPFAM" id="SSF55874">
    <property type="entry name" value="ATPase domain of HSP90 chaperone/DNA topoisomerase II/histidine kinase"/>
    <property type="match status" value="1"/>
</dbReference>
<dbReference type="Proteomes" id="UP001500266">
    <property type="component" value="Unassembled WGS sequence"/>
</dbReference>
<evidence type="ECO:0000313" key="3">
    <source>
        <dbReference type="EMBL" id="GAA4129280.1"/>
    </source>
</evidence>
<evidence type="ECO:0000259" key="2">
    <source>
        <dbReference type="Pfam" id="PF13581"/>
    </source>
</evidence>
<reference evidence="4" key="1">
    <citation type="journal article" date="2019" name="Int. J. Syst. Evol. Microbiol.">
        <title>The Global Catalogue of Microorganisms (GCM) 10K type strain sequencing project: providing services to taxonomists for standard genome sequencing and annotation.</title>
        <authorList>
            <consortium name="The Broad Institute Genomics Platform"/>
            <consortium name="The Broad Institute Genome Sequencing Center for Infectious Disease"/>
            <person name="Wu L."/>
            <person name="Ma J."/>
        </authorList>
    </citation>
    <scope>NUCLEOTIDE SEQUENCE [LARGE SCALE GENOMIC DNA]</scope>
    <source>
        <strain evidence="4">JCM 17316</strain>
    </source>
</reference>
<keyword evidence="1" id="KW-0723">Serine/threonine-protein kinase</keyword>
<evidence type="ECO:0000313" key="4">
    <source>
        <dbReference type="Proteomes" id="UP001500266"/>
    </source>
</evidence>
<keyword evidence="4" id="KW-1185">Reference proteome</keyword>
<accession>A0ABP7Y1B0</accession>
<comment type="caution">
    <text evidence="3">The sequence shown here is derived from an EMBL/GenBank/DDBJ whole genome shotgun (WGS) entry which is preliminary data.</text>
</comment>
<keyword evidence="1" id="KW-0418">Kinase</keyword>
<organism evidence="3 4">
    <name type="scientific">Actinomadura keratinilytica</name>
    <dbReference type="NCBI Taxonomy" id="547461"/>
    <lineage>
        <taxon>Bacteria</taxon>
        <taxon>Bacillati</taxon>
        <taxon>Actinomycetota</taxon>
        <taxon>Actinomycetes</taxon>
        <taxon>Streptosporangiales</taxon>
        <taxon>Thermomonosporaceae</taxon>
        <taxon>Actinomadura</taxon>
    </lineage>
</organism>
<protein>
    <recommendedName>
        <fullName evidence="2">Histidine kinase/HSP90-like ATPase domain-containing protein</fullName>
    </recommendedName>
</protein>
<proteinExistence type="predicted"/>
<sequence>MIDTVELCASEVITNAIVHGGREHQEEQVTIVLICAPSLIRIEVIDSGNDPDRMPRVRDVKPDSDTGGRGLEIVSICAHRWDHYTDAAGRTVWFEVKC</sequence>
<gene>
    <name evidence="3" type="ORF">GCM10022416_05730</name>
</gene>
<keyword evidence="1" id="KW-0808">Transferase</keyword>
<evidence type="ECO:0000256" key="1">
    <source>
        <dbReference type="ARBA" id="ARBA00022527"/>
    </source>
</evidence>